<dbReference type="RefSeq" id="WP_096258235.1">
    <property type="nucleotide sequence ID" value="NZ_BDME01000001.1"/>
</dbReference>
<keyword evidence="1" id="KW-0175">Coiled coil</keyword>
<keyword evidence="2" id="KW-0812">Transmembrane</keyword>
<comment type="caution">
    <text evidence="3">The sequence shown here is derived from an EMBL/GenBank/DDBJ whole genome shotgun (WGS) entry which is preliminary data.</text>
</comment>
<name>A0A292YBE3_9BACT</name>
<evidence type="ECO:0000313" key="3">
    <source>
        <dbReference type="EMBL" id="GAX87078.1"/>
    </source>
</evidence>
<dbReference type="Proteomes" id="UP000217944">
    <property type="component" value="Unassembled WGS sequence"/>
</dbReference>
<keyword evidence="4" id="KW-1185">Reference proteome</keyword>
<organism evidence="3 4">
    <name type="scientific">Lebetimonas natsushimae</name>
    <dbReference type="NCBI Taxonomy" id="1936991"/>
    <lineage>
        <taxon>Bacteria</taxon>
        <taxon>Pseudomonadati</taxon>
        <taxon>Campylobacterota</taxon>
        <taxon>Epsilonproteobacteria</taxon>
        <taxon>Nautiliales</taxon>
        <taxon>Nautiliaceae</taxon>
        <taxon>Lebetimonas</taxon>
    </lineage>
</organism>
<keyword evidence="2" id="KW-1133">Transmembrane helix</keyword>
<feature type="coiled-coil region" evidence="1">
    <location>
        <begin position="36"/>
        <end position="81"/>
    </location>
</feature>
<keyword evidence="2" id="KW-0472">Membrane</keyword>
<evidence type="ECO:0000256" key="2">
    <source>
        <dbReference type="SAM" id="Phobius"/>
    </source>
</evidence>
<evidence type="ECO:0000313" key="4">
    <source>
        <dbReference type="Proteomes" id="UP000217944"/>
    </source>
</evidence>
<proteinExistence type="predicted"/>
<dbReference type="OrthoDB" id="9970791at2"/>
<accession>A0A292YBE3</accession>
<feature type="transmembrane region" description="Helical" evidence="2">
    <location>
        <begin position="17"/>
        <end position="34"/>
    </location>
</feature>
<reference evidence="3 4" key="1">
    <citation type="journal article" date="2017" name="Syst. Appl. Microbiol.">
        <title>Lebetimonas natsushimae sp. nov., a novel strictly anaerobic, moderately thermophilic chemoautotroph isolated from a deep-sea hydrothermal vent polychaete nest in the Mid-Okinawa Trough.</title>
        <authorList>
            <person name="Nagata R."/>
            <person name="Takaki Y."/>
            <person name="Tame A."/>
            <person name="Nunoura T."/>
            <person name="Muto H."/>
            <person name="Mino S."/>
            <person name="Sawayama S."/>
            <person name="Takai K."/>
            <person name="Nakagawa S."/>
        </authorList>
    </citation>
    <scope>NUCLEOTIDE SEQUENCE [LARGE SCALE GENOMIC DNA]</scope>
    <source>
        <strain evidence="3 4">HS1857</strain>
    </source>
</reference>
<gene>
    <name evidence="3" type="ORF">LNAT_P0373</name>
</gene>
<evidence type="ECO:0008006" key="5">
    <source>
        <dbReference type="Google" id="ProtNLM"/>
    </source>
</evidence>
<protein>
    <recommendedName>
        <fullName evidence="5">Type IV pilus assembly protein PilN</fullName>
    </recommendedName>
</protein>
<dbReference type="AlphaFoldDB" id="A0A292YBE3"/>
<evidence type="ECO:0000256" key="1">
    <source>
        <dbReference type="SAM" id="Coils"/>
    </source>
</evidence>
<dbReference type="EMBL" id="BDME01000001">
    <property type="protein sequence ID" value="GAX87078.1"/>
    <property type="molecule type" value="Genomic_DNA"/>
</dbReference>
<sequence>MNRLEEFLQDLDNKNKIMLYLSVVIIGIIIYYNFNYSFLSSKIDSNQEKIKKLEKSLNFSIKNYNIKLAKLKKEYKNLLTIENEKLQDLEYLNKRINLSTLNVNDKSFYSLLEKILSKSYDEGLTPDFYIHKNIDRFKKYTIDINGSVEVCDEKNLLNFIKYLESRKYINNLSKFKLDINSTNYFIKYNIWGLK</sequence>